<dbReference type="AlphaFoldDB" id="A0A0A9F0K6"/>
<evidence type="ECO:0000313" key="1">
    <source>
        <dbReference type="EMBL" id="JAE06545.1"/>
    </source>
</evidence>
<proteinExistence type="predicted"/>
<name>A0A0A9F0K6_ARUDO</name>
<organism evidence="1">
    <name type="scientific">Arundo donax</name>
    <name type="common">Giant reed</name>
    <name type="synonym">Donax arundinaceus</name>
    <dbReference type="NCBI Taxonomy" id="35708"/>
    <lineage>
        <taxon>Eukaryota</taxon>
        <taxon>Viridiplantae</taxon>
        <taxon>Streptophyta</taxon>
        <taxon>Embryophyta</taxon>
        <taxon>Tracheophyta</taxon>
        <taxon>Spermatophyta</taxon>
        <taxon>Magnoliopsida</taxon>
        <taxon>Liliopsida</taxon>
        <taxon>Poales</taxon>
        <taxon>Poaceae</taxon>
        <taxon>PACMAD clade</taxon>
        <taxon>Arundinoideae</taxon>
        <taxon>Arundineae</taxon>
        <taxon>Arundo</taxon>
    </lineage>
</organism>
<dbReference type="EMBL" id="GBRH01191351">
    <property type="protein sequence ID" value="JAE06545.1"/>
    <property type="molecule type" value="Transcribed_RNA"/>
</dbReference>
<accession>A0A0A9F0K6</accession>
<protein>
    <submittedName>
        <fullName evidence="1">Uncharacterized protein</fullName>
    </submittedName>
</protein>
<reference evidence="1" key="1">
    <citation type="submission" date="2014-09" db="EMBL/GenBank/DDBJ databases">
        <authorList>
            <person name="Magalhaes I.L.F."/>
            <person name="Oliveira U."/>
            <person name="Santos F.R."/>
            <person name="Vidigal T.H.D.A."/>
            <person name="Brescovit A.D."/>
            <person name="Santos A.J."/>
        </authorList>
    </citation>
    <scope>NUCLEOTIDE SEQUENCE</scope>
    <source>
        <tissue evidence="1">Shoot tissue taken approximately 20 cm above the soil surface</tissue>
    </source>
</reference>
<reference evidence="1" key="2">
    <citation type="journal article" date="2015" name="Data Brief">
        <title>Shoot transcriptome of the giant reed, Arundo donax.</title>
        <authorList>
            <person name="Barrero R.A."/>
            <person name="Guerrero F.D."/>
            <person name="Moolhuijzen P."/>
            <person name="Goolsby J.A."/>
            <person name="Tidwell J."/>
            <person name="Bellgard S.E."/>
            <person name="Bellgard M.I."/>
        </authorList>
    </citation>
    <scope>NUCLEOTIDE SEQUENCE</scope>
    <source>
        <tissue evidence="1">Shoot tissue taken approximately 20 cm above the soil surface</tissue>
    </source>
</reference>
<sequence length="32" mass="3774">MDFLTMPGAHVSYVFCQNKFESYMLTSIDELR</sequence>